<gene>
    <name evidence="1" type="ORF">GCM10009102_34530</name>
</gene>
<organism evidence="1 2">
    <name type="scientific">Sphingomonas insulae</name>
    <dbReference type="NCBI Taxonomy" id="424800"/>
    <lineage>
        <taxon>Bacteria</taxon>
        <taxon>Pseudomonadati</taxon>
        <taxon>Pseudomonadota</taxon>
        <taxon>Alphaproteobacteria</taxon>
        <taxon>Sphingomonadales</taxon>
        <taxon>Sphingomonadaceae</taxon>
        <taxon>Sphingomonas</taxon>
    </lineage>
</organism>
<sequence>MAVPAVAAGIKGRPSSYLGRMLPSYTKPHLSFADQLALLVQRGLVVTDPARAILHLQRIGYGRLTPYWQPFQQLVPDPDDGTRAIRTEQFQTGAEFRHAVDLYLFDKQLRLLFLDAIERIEVALRVDLAHAMGKRDPFVHRATAFLDARRANQAMPGGGTRHQNWLTKADGAIARSKDDWIKEFYATYSPPVPIWMAVEAWDFGTLSWLLEMAHPNDRAAIAKRYGLLPNTLVSWIKTLAFVRNISAHHARLWNAGIINQPLVPKPYEAPQLVHIGTDLERRTRVYGAAAVASYFVGRINPGTSWPARMKGHWQAFPAMPFASPIQGGFLPGWDAEAIWA</sequence>
<dbReference type="EMBL" id="BAAAES010000025">
    <property type="protein sequence ID" value="GAA0679012.1"/>
    <property type="molecule type" value="Genomic_DNA"/>
</dbReference>
<evidence type="ECO:0000313" key="2">
    <source>
        <dbReference type="Proteomes" id="UP001500238"/>
    </source>
</evidence>
<keyword evidence="2" id="KW-1185">Reference proteome</keyword>
<name>A0ABN1I0R2_9SPHN</name>
<accession>A0ABN1I0R2</accession>
<proteinExistence type="predicted"/>
<dbReference type="InterPro" id="IPR011664">
    <property type="entry name" value="Abi_system_AbiD/AbiF-like"/>
</dbReference>
<dbReference type="Pfam" id="PF07751">
    <property type="entry name" value="Abi_2"/>
    <property type="match status" value="1"/>
</dbReference>
<comment type="caution">
    <text evidence="1">The sequence shown here is derived from an EMBL/GenBank/DDBJ whole genome shotgun (WGS) entry which is preliminary data.</text>
</comment>
<reference evidence="1 2" key="1">
    <citation type="journal article" date="2019" name="Int. J. Syst. Evol. Microbiol.">
        <title>The Global Catalogue of Microorganisms (GCM) 10K type strain sequencing project: providing services to taxonomists for standard genome sequencing and annotation.</title>
        <authorList>
            <consortium name="The Broad Institute Genomics Platform"/>
            <consortium name="The Broad Institute Genome Sequencing Center for Infectious Disease"/>
            <person name="Wu L."/>
            <person name="Ma J."/>
        </authorList>
    </citation>
    <scope>NUCLEOTIDE SEQUENCE [LARGE SCALE GENOMIC DNA]</scope>
    <source>
        <strain evidence="1 2">JCM 14603</strain>
    </source>
</reference>
<evidence type="ECO:0000313" key="1">
    <source>
        <dbReference type="EMBL" id="GAA0679012.1"/>
    </source>
</evidence>
<protein>
    <submittedName>
        <fullName evidence="1">Abi family protein</fullName>
    </submittedName>
</protein>
<dbReference type="RefSeq" id="WP_243848517.1">
    <property type="nucleotide sequence ID" value="NZ_BAAAES010000025.1"/>
</dbReference>
<dbReference type="Proteomes" id="UP001500238">
    <property type="component" value="Unassembled WGS sequence"/>
</dbReference>